<evidence type="ECO:0000313" key="2">
    <source>
        <dbReference type="EMBL" id="SCF38661.1"/>
    </source>
</evidence>
<feature type="region of interest" description="Disordered" evidence="1">
    <location>
        <begin position="1"/>
        <end position="60"/>
    </location>
</feature>
<name>A0A1C5A0P2_MICVI</name>
<evidence type="ECO:0000256" key="1">
    <source>
        <dbReference type="SAM" id="MobiDB-lite"/>
    </source>
</evidence>
<organism evidence="2 3">
    <name type="scientific">Micromonospora viridifaciens</name>
    <dbReference type="NCBI Taxonomy" id="1881"/>
    <lineage>
        <taxon>Bacteria</taxon>
        <taxon>Bacillati</taxon>
        <taxon>Actinomycetota</taxon>
        <taxon>Actinomycetes</taxon>
        <taxon>Micromonosporales</taxon>
        <taxon>Micromonosporaceae</taxon>
        <taxon>Micromonospora</taxon>
    </lineage>
</organism>
<dbReference type="Pfam" id="PF14013">
    <property type="entry name" value="MT0933_antitox"/>
    <property type="match status" value="1"/>
</dbReference>
<dbReference type="RefSeq" id="WP_089009564.1">
    <property type="nucleotide sequence ID" value="NZ_LT607411.1"/>
</dbReference>
<keyword evidence="3" id="KW-1185">Reference proteome</keyword>
<protein>
    <submittedName>
        <fullName evidence="2">MT0933-like antitoxin protein</fullName>
    </submittedName>
</protein>
<proteinExistence type="predicted"/>
<dbReference type="AlphaFoldDB" id="A0A1C5A0P2"/>
<dbReference type="InterPro" id="IPR028037">
    <property type="entry name" value="Antitoxin_Rv0909/MT0933"/>
</dbReference>
<accession>A0A1C5A0P2</accession>
<dbReference type="Proteomes" id="UP000198242">
    <property type="component" value="Chromosome I"/>
</dbReference>
<evidence type="ECO:0000313" key="3">
    <source>
        <dbReference type="Proteomes" id="UP000198242"/>
    </source>
</evidence>
<sequence>MSDFAKKAEQFAQQHPKQADQGVQKAGQEVDQRTGDRYDKEVQKGVQEAQQRIDQGNRNR</sequence>
<dbReference type="EMBL" id="LT607411">
    <property type="protein sequence ID" value="SCF38661.1"/>
    <property type="molecule type" value="Genomic_DNA"/>
</dbReference>
<dbReference type="OrthoDB" id="3402428at2"/>
<reference evidence="3" key="1">
    <citation type="submission" date="2016-06" db="EMBL/GenBank/DDBJ databases">
        <authorList>
            <person name="Varghese N."/>
            <person name="Submissions Spin"/>
        </authorList>
    </citation>
    <scope>NUCLEOTIDE SEQUENCE [LARGE SCALE GENOMIC DNA]</scope>
    <source>
        <strain evidence="3">DSM 43909</strain>
    </source>
</reference>
<gene>
    <name evidence="2" type="ORF">GA0074695_6418</name>
</gene>
<feature type="compositionally biased region" description="Basic and acidic residues" evidence="1">
    <location>
        <begin position="28"/>
        <end position="43"/>
    </location>
</feature>